<accession>A0A5B7HFG9</accession>
<feature type="region of interest" description="Disordered" evidence="1">
    <location>
        <begin position="42"/>
        <end position="65"/>
    </location>
</feature>
<feature type="compositionally biased region" description="Polar residues" evidence="1">
    <location>
        <begin position="1"/>
        <end position="17"/>
    </location>
</feature>
<gene>
    <name evidence="2" type="ORF">E2C01_065769</name>
</gene>
<feature type="compositionally biased region" description="Basic residues" evidence="1">
    <location>
        <begin position="42"/>
        <end position="52"/>
    </location>
</feature>
<organism evidence="2 3">
    <name type="scientific">Portunus trituberculatus</name>
    <name type="common">Swimming crab</name>
    <name type="synonym">Neptunus trituberculatus</name>
    <dbReference type="NCBI Taxonomy" id="210409"/>
    <lineage>
        <taxon>Eukaryota</taxon>
        <taxon>Metazoa</taxon>
        <taxon>Ecdysozoa</taxon>
        <taxon>Arthropoda</taxon>
        <taxon>Crustacea</taxon>
        <taxon>Multicrustacea</taxon>
        <taxon>Malacostraca</taxon>
        <taxon>Eumalacostraca</taxon>
        <taxon>Eucarida</taxon>
        <taxon>Decapoda</taxon>
        <taxon>Pleocyemata</taxon>
        <taxon>Brachyura</taxon>
        <taxon>Eubrachyura</taxon>
        <taxon>Portunoidea</taxon>
        <taxon>Portunidae</taxon>
        <taxon>Portuninae</taxon>
        <taxon>Portunus</taxon>
    </lineage>
</organism>
<name>A0A5B7HFG9_PORTR</name>
<feature type="region of interest" description="Disordered" evidence="1">
    <location>
        <begin position="1"/>
        <end position="24"/>
    </location>
</feature>
<evidence type="ECO:0000256" key="1">
    <source>
        <dbReference type="SAM" id="MobiDB-lite"/>
    </source>
</evidence>
<comment type="caution">
    <text evidence="2">The sequence shown here is derived from an EMBL/GenBank/DDBJ whole genome shotgun (WGS) entry which is preliminary data.</text>
</comment>
<evidence type="ECO:0000313" key="3">
    <source>
        <dbReference type="Proteomes" id="UP000324222"/>
    </source>
</evidence>
<dbReference type="EMBL" id="VSRR010032976">
    <property type="protein sequence ID" value="MPC71491.1"/>
    <property type="molecule type" value="Genomic_DNA"/>
</dbReference>
<dbReference type="AlphaFoldDB" id="A0A5B7HFG9"/>
<dbReference type="Proteomes" id="UP000324222">
    <property type="component" value="Unassembled WGS sequence"/>
</dbReference>
<reference evidence="2 3" key="1">
    <citation type="submission" date="2019-05" db="EMBL/GenBank/DDBJ databases">
        <title>Another draft genome of Portunus trituberculatus and its Hox gene families provides insights of decapod evolution.</title>
        <authorList>
            <person name="Jeong J.-H."/>
            <person name="Song I."/>
            <person name="Kim S."/>
            <person name="Choi T."/>
            <person name="Kim D."/>
            <person name="Ryu S."/>
            <person name="Kim W."/>
        </authorList>
    </citation>
    <scope>NUCLEOTIDE SEQUENCE [LARGE SCALE GENOMIC DNA]</scope>
    <source>
        <tissue evidence="2">Muscle</tissue>
    </source>
</reference>
<protein>
    <submittedName>
        <fullName evidence="2">Uncharacterized protein</fullName>
    </submittedName>
</protein>
<sequence length="238" mass="25893">MFGQPTTTSTMTFSNLISPPRPMQVTQTRIKLKDIERKYERKIRKHKSRKKREGKDVTTLPPSLDVRDTGGLGSSRLCAEVGRASPPPPCGVSDGGSGMILCCVRRWRSGADMGVMRLRVEAAVGTRAPLSDAWRPTCCAARVVSCCDPVAVYRDMFCLVVWCVVFGTCVRDVTGLTGVSRAFCLPRAVWCCVPPACSAGVVVRRCDGVLVLGRVFVVVVCDVSPGDVVFYVWVGCLQ</sequence>
<proteinExistence type="predicted"/>
<keyword evidence="3" id="KW-1185">Reference proteome</keyword>
<evidence type="ECO:0000313" key="2">
    <source>
        <dbReference type="EMBL" id="MPC71491.1"/>
    </source>
</evidence>